<evidence type="ECO:0000256" key="2">
    <source>
        <dbReference type="ARBA" id="ARBA00004997"/>
    </source>
</evidence>
<evidence type="ECO:0000256" key="10">
    <source>
        <dbReference type="ARBA" id="ARBA00022842"/>
    </source>
</evidence>
<dbReference type="GO" id="GO:0004743">
    <property type="term" value="F:pyruvate kinase activity"/>
    <property type="evidence" value="ECO:0007669"/>
    <property type="project" value="UniProtKB-EC"/>
</dbReference>
<dbReference type="InterPro" id="IPR040442">
    <property type="entry name" value="Pyrv_kinase-like_dom_sf"/>
</dbReference>
<keyword evidence="16" id="KW-1185">Reference proteome</keyword>
<organism evidence="15 16">
    <name type="scientific">Oryctolagus cuniculus</name>
    <name type="common">Rabbit</name>
    <dbReference type="NCBI Taxonomy" id="9986"/>
    <lineage>
        <taxon>Eukaryota</taxon>
        <taxon>Metazoa</taxon>
        <taxon>Chordata</taxon>
        <taxon>Craniata</taxon>
        <taxon>Vertebrata</taxon>
        <taxon>Euteleostomi</taxon>
        <taxon>Mammalia</taxon>
        <taxon>Eutheria</taxon>
        <taxon>Euarchontoglires</taxon>
        <taxon>Glires</taxon>
        <taxon>Lagomorpha</taxon>
        <taxon>Leporidae</taxon>
        <taxon>Oryctolagus</taxon>
    </lineage>
</organism>
<dbReference type="SMR" id="A0A5F9DJS4"/>
<comment type="similarity">
    <text evidence="3 13">Belongs to the pyruvate kinase family.</text>
</comment>
<dbReference type="Bgee" id="ENSOCUG00000038669">
    <property type="expression patterns" value="Expressed in smooth muscle tissue and 1 other cell type or tissue"/>
</dbReference>
<comment type="cofactor">
    <cofactor evidence="1">
        <name>K(+)</name>
        <dbReference type="ChEBI" id="CHEBI:29103"/>
    </cofactor>
</comment>
<dbReference type="Ensembl" id="ENSOCUT00000059968.1">
    <property type="protein sequence ID" value="ENSOCUP00000045683.1"/>
    <property type="gene ID" value="ENSOCUG00000038669.1"/>
</dbReference>
<comment type="pathway">
    <text evidence="2 13">Carbohydrate degradation; glycolysis; pyruvate from D-glyceraldehyde 3-phosphate: step 5/5.</text>
</comment>
<dbReference type="InterPro" id="IPR001697">
    <property type="entry name" value="Pyr_Knase"/>
</dbReference>
<evidence type="ECO:0000256" key="11">
    <source>
        <dbReference type="ARBA" id="ARBA00023152"/>
    </source>
</evidence>
<protein>
    <recommendedName>
        <fullName evidence="4 13">Pyruvate kinase</fullName>
        <ecNumber evidence="4 13">2.7.1.40</ecNumber>
    </recommendedName>
</protein>
<evidence type="ECO:0000256" key="12">
    <source>
        <dbReference type="ARBA" id="ARBA00023317"/>
    </source>
</evidence>
<dbReference type="PANTHER" id="PTHR11817">
    <property type="entry name" value="PYRUVATE KINASE"/>
    <property type="match status" value="1"/>
</dbReference>
<keyword evidence="7" id="KW-0547">Nucleotide-binding</keyword>
<evidence type="ECO:0000256" key="8">
    <source>
        <dbReference type="ARBA" id="ARBA00022777"/>
    </source>
</evidence>
<evidence type="ECO:0000256" key="9">
    <source>
        <dbReference type="ARBA" id="ARBA00022840"/>
    </source>
</evidence>
<reference evidence="15" key="2">
    <citation type="submission" date="2025-08" db="UniProtKB">
        <authorList>
            <consortium name="Ensembl"/>
        </authorList>
    </citation>
    <scope>IDENTIFICATION</scope>
    <source>
        <strain evidence="15">Thorbecke</strain>
    </source>
</reference>
<proteinExistence type="inferred from homology"/>
<keyword evidence="9" id="KW-0067">ATP-binding</keyword>
<dbReference type="InParanoid" id="A0A5F9DJS4"/>
<keyword evidence="5 13" id="KW-0808">Transferase</keyword>
<dbReference type="GO" id="GO:0005524">
    <property type="term" value="F:ATP binding"/>
    <property type="evidence" value="ECO:0007669"/>
    <property type="project" value="UniProtKB-KW"/>
</dbReference>
<evidence type="ECO:0000256" key="5">
    <source>
        <dbReference type="ARBA" id="ARBA00022679"/>
    </source>
</evidence>
<dbReference type="Pfam" id="PF00224">
    <property type="entry name" value="PK"/>
    <property type="match status" value="1"/>
</dbReference>
<evidence type="ECO:0000256" key="13">
    <source>
        <dbReference type="RuleBase" id="RU000504"/>
    </source>
</evidence>
<dbReference type="UniPathway" id="UPA00109">
    <property type="reaction ID" value="UER00188"/>
</dbReference>
<evidence type="ECO:0000256" key="7">
    <source>
        <dbReference type="ARBA" id="ARBA00022741"/>
    </source>
</evidence>
<dbReference type="InterPro" id="IPR015813">
    <property type="entry name" value="Pyrv/PenolPyrv_kinase-like_dom"/>
</dbReference>
<dbReference type="Gene3D" id="3.20.20.60">
    <property type="entry name" value="Phosphoenolpyruvate-binding domains"/>
    <property type="match status" value="1"/>
</dbReference>
<dbReference type="InterPro" id="IPR015793">
    <property type="entry name" value="Pyrv_Knase_brl"/>
</dbReference>
<name>A0A5F9DJS4_RABIT</name>
<dbReference type="AlphaFoldDB" id="A0A5F9DJS4"/>
<evidence type="ECO:0000256" key="4">
    <source>
        <dbReference type="ARBA" id="ARBA00012142"/>
    </source>
</evidence>
<evidence type="ECO:0000256" key="1">
    <source>
        <dbReference type="ARBA" id="ARBA00001958"/>
    </source>
</evidence>
<reference evidence="15 16" key="1">
    <citation type="journal article" date="2011" name="Nature">
        <title>A high-resolution map of human evolutionary constraint using 29 mammals.</title>
        <authorList>
            <person name="Lindblad-Toh K."/>
            <person name="Garber M."/>
            <person name="Zuk O."/>
            <person name="Lin M.F."/>
            <person name="Parker B.J."/>
            <person name="Washietl S."/>
            <person name="Kheradpour P."/>
            <person name="Ernst J."/>
            <person name="Jordan G."/>
            <person name="Mauceli E."/>
            <person name="Ward L.D."/>
            <person name="Lowe C.B."/>
            <person name="Holloway A.K."/>
            <person name="Clamp M."/>
            <person name="Gnerre S."/>
            <person name="Alfoldi J."/>
            <person name="Beal K."/>
            <person name="Chang J."/>
            <person name="Clawson H."/>
            <person name="Cuff J."/>
            <person name="Di Palma F."/>
            <person name="Fitzgerald S."/>
            <person name="Flicek P."/>
            <person name="Guttman M."/>
            <person name="Hubisz M.J."/>
            <person name="Jaffe D.B."/>
            <person name="Jungreis I."/>
            <person name="Kent W.J."/>
            <person name="Kostka D."/>
            <person name="Lara M."/>
            <person name="Martins A.L."/>
            <person name="Massingham T."/>
            <person name="Moltke I."/>
            <person name="Raney B.J."/>
            <person name="Rasmussen M.D."/>
            <person name="Robinson J."/>
            <person name="Stark A."/>
            <person name="Vilella A.J."/>
            <person name="Wen J."/>
            <person name="Xie X."/>
            <person name="Zody M.C."/>
            <person name="Baldwin J."/>
            <person name="Bloom T."/>
            <person name="Chin C.W."/>
            <person name="Heiman D."/>
            <person name="Nicol R."/>
            <person name="Nusbaum C."/>
            <person name="Young S."/>
            <person name="Wilkinson J."/>
            <person name="Worley K.C."/>
            <person name="Kovar C.L."/>
            <person name="Muzny D.M."/>
            <person name="Gibbs R.A."/>
            <person name="Cree A."/>
            <person name="Dihn H.H."/>
            <person name="Fowler G."/>
            <person name="Jhangiani S."/>
            <person name="Joshi V."/>
            <person name="Lee S."/>
            <person name="Lewis L.R."/>
            <person name="Nazareth L.V."/>
            <person name="Okwuonu G."/>
            <person name="Santibanez J."/>
            <person name="Warren W.C."/>
            <person name="Mardis E.R."/>
            <person name="Weinstock G.M."/>
            <person name="Wilson R.K."/>
            <person name="Delehaunty K."/>
            <person name="Dooling D."/>
            <person name="Fronik C."/>
            <person name="Fulton L."/>
            <person name="Fulton B."/>
            <person name="Graves T."/>
            <person name="Minx P."/>
            <person name="Sodergren E."/>
            <person name="Birney E."/>
            <person name="Margulies E.H."/>
            <person name="Herrero J."/>
            <person name="Green E.D."/>
            <person name="Haussler D."/>
            <person name="Siepel A."/>
            <person name="Goldman N."/>
            <person name="Pollard K.S."/>
            <person name="Pedersen J.S."/>
            <person name="Lander E.S."/>
            <person name="Kellis M."/>
        </authorList>
    </citation>
    <scope>NUCLEOTIDE SEQUENCE [LARGE SCALE GENOMIC DNA]</scope>
    <source>
        <strain evidence="15 16">Thorbecke inbred</strain>
    </source>
</reference>
<evidence type="ECO:0000259" key="14">
    <source>
        <dbReference type="Pfam" id="PF00224"/>
    </source>
</evidence>
<accession>A0A5F9DJS4</accession>
<keyword evidence="6" id="KW-0479">Metal-binding</keyword>
<keyword evidence="10 13" id="KW-0460">Magnesium</keyword>
<feature type="domain" description="Pyruvate kinase barrel" evidence="14">
    <location>
        <begin position="1"/>
        <end position="131"/>
    </location>
</feature>
<dbReference type="Proteomes" id="UP000001811">
    <property type="component" value="Chromosome 15"/>
</dbReference>
<evidence type="ECO:0000256" key="3">
    <source>
        <dbReference type="ARBA" id="ARBA00008663"/>
    </source>
</evidence>
<keyword evidence="8 13" id="KW-0418">Kinase</keyword>
<dbReference type="PRINTS" id="PR01050">
    <property type="entry name" value="PYRUVTKNASE"/>
</dbReference>
<dbReference type="SUPFAM" id="SSF51621">
    <property type="entry name" value="Phosphoenolpyruvate/pyruvate domain"/>
    <property type="match status" value="1"/>
</dbReference>
<dbReference type="EMBL" id="AAGW02021653">
    <property type="status" value="NOT_ANNOTATED_CDS"/>
    <property type="molecule type" value="Genomic_DNA"/>
</dbReference>
<comment type="catalytic activity">
    <reaction evidence="13">
        <text>pyruvate + ATP = phosphoenolpyruvate + ADP + H(+)</text>
        <dbReference type="Rhea" id="RHEA:18157"/>
        <dbReference type="ChEBI" id="CHEBI:15361"/>
        <dbReference type="ChEBI" id="CHEBI:15378"/>
        <dbReference type="ChEBI" id="CHEBI:30616"/>
        <dbReference type="ChEBI" id="CHEBI:58702"/>
        <dbReference type="ChEBI" id="CHEBI:456216"/>
        <dbReference type="EC" id="2.7.1.40"/>
    </reaction>
</comment>
<dbReference type="GO" id="GO:0030955">
    <property type="term" value="F:potassium ion binding"/>
    <property type="evidence" value="ECO:0007669"/>
    <property type="project" value="InterPro"/>
</dbReference>
<dbReference type="GO" id="GO:0000287">
    <property type="term" value="F:magnesium ion binding"/>
    <property type="evidence" value="ECO:0007669"/>
    <property type="project" value="InterPro"/>
</dbReference>
<keyword evidence="12" id="KW-0670">Pyruvate</keyword>
<dbReference type="EC" id="2.7.1.40" evidence="4 13"/>
<evidence type="ECO:0000256" key="6">
    <source>
        <dbReference type="ARBA" id="ARBA00022723"/>
    </source>
</evidence>
<reference evidence="15" key="3">
    <citation type="submission" date="2025-09" db="UniProtKB">
        <authorList>
            <consortium name="Ensembl"/>
        </authorList>
    </citation>
    <scope>IDENTIFICATION</scope>
    <source>
        <strain evidence="15">Thorbecke</strain>
    </source>
</reference>
<evidence type="ECO:0000313" key="15">
    <source>
        <dbReference type="Ensembl" id="ENSOCUP00000045683.1"/>
    </source>
</evidence>
<dbReference type="STRING" id="9986.ENSOCUP00000045683"/>
<sequence>MVFAFFIRKAANILELRKTLAEKGKNIMVISKLENHERVCRFDEILEASGGIMVALGDLGIEILAEKVFLAQEMMIGQCNCAGMSVLCATQTLETMIKKPGPTSTEGSDVPSAVLDGVDCIMLSGETGKGDAIGGHLHAAPDCL</sequence>
<evidence type="ECO:0000313" key="16">
    <source>
        <dbReference type="Proteomes" id="UP000001811"/>
    </source>
</evidence>
<dbReference type="GO" id="GO:0016301">
    <property type="term" value="F:kinase activity"/>
    <property type="evidence" value="ECO:0007669"/>
    <property type="project" value="UniProtKB-KW"/>
</dbReference>
<keyword evidence="11 13" id="KW-0324">Glycolysis</keyword>
<dbReference type="GeneTree" id="ENSGT00390000008859"/>